<sequence>MRLSMSTFSLTLPLVFLLSPDITQAESASNAGVKVEKLLETEKAWDGSVYKTYPEGTPQLTVLKITVAPQTHLDWHTHPAPNAAYMLSGVLTVEKKSGGEKRIFKAGEALPETVGTVHRGYTGDEGATLVVFYAGKKGLPLSQPAK</sequence>
<dbReference type="EMBL" id="CP151800">
    <property type="protein sequence ID" value="WZW00150.1"/>
    <property type="molecule type" value="Genomic_DNA"/>
</dbReference>
<keyword evidence="1" id="KW-0732">Signal</keyword>
<proteinExistence type="predicted"/>
<feature type="signal peptide" evidence="1">
    <location>
        <begin position="1"/>
        <end position="25"/>
    </location>
</feature>
<reference evidence="2 3" key="1">
    <citation type="submission" date="2024-04" db="EMBL/GenBank/DDBJ databases">
        <title>Kosakonia calanthae sp. nov., a halophilic bacterium isolated from leaves of Calanthe tiplacata.</title>
        <authorList>
            <person name="Wu P."/>
        </authorList>
    </citation>
    <scope>NUCLEOTIDE SEQUENCE [LARGE SCALE GENOMIC DNA]</scope>
    <source>
        <strain evidence="2 3">BYX6</strain>
    </source>
</reference>
<dbReference type="InterPro" id="IPR014710">
    <property type="entry name" value="RmlC-like_jellyroll"/>
</dbReference>
<dbReference type="CDD" id="cd02236">
    <property type="entry name" value="cupin_CV2614-like"/>
    <property type="match status" value="1"/>
</dbReference>
<evidence type="ECO:0000256" key="1">
    <source>
        <dbReference type="SAM" id="SignalP"/>
    </source>
</evidence>
<evidence type="ECO:0000313" key="2">
    <source>
        <dbReference type="EMBL" id="WZW00150.1"/>
    </source>
</evidence>
<organism evidence="2 3">
    <name type="scientific">Kosakonia calanthes</name>
    <dbReference type="NCBI Taxonomy" id="3139408"/>
    <lineage>
        <taxon>Bacteria</taxon>
        <taxon>Pseudomonadati</taxon>
        <taxon>Pseudomonadota</taxon>
        <taxon>Gammaproteobacteria</taxon>
        <taxon>Enterobacterales</taxon>
        <taxon>Enterobacteriaceae</taxon>
        <taxon>Kosakonia</taxon>
    </lineage>
</organism>
<dbReference type="InterPro" id="IPR011051">
    <property type="entry name" value="RmlC_Cupin_sf"/>
</dbReference>
<feature type="chain" id="PRO_5047432383" evidence="1">
    <location>
        <begin position="26"/>
        <end position="146"/>
    </location>
</feature>
<protein>
    <submittedName>
        <fullName evidence="2">Cupin domain-containing protein</fullName>
    </submittedName>
</protein>
<name>A0ABZ3B9Y6_9ENTR</name>
<dbReference type="Proteomes" id="UP001466893">
    <property type="component" value="Chromosome"/>
</dbReference>
<evidence type="ECO:0000313" key="3">
    <source>
        <dbReference type="Proteomes" id="UP001466893"/>
    </source>
</evidence>
<accession>A0ABZ3B9Y6</accession>
<dbReference type="RefSeq" id="WP_342325008.1">
    <property type="nucleotide sequence ID" value="NZ_CP151800.1"/>
</dbReference>
<gene>
    <name evidence="2" type="ORF">AAEY27_09840</name>
</gene>
<dbReference type="SUPFAM" id="SSF51182">
    <property type="entry name" value="RmlC-like cupins"/>
    <property type="match status" value="1"/>
</dbReference>
<dbReference type="Gene3D" id="2.60.120.10">
    <property type="entry name" value="Jelly Rolls"/>
    <property type="match status" value="1"/>
</dbReference>
<keyword evidence="3" id="KW-1185">Reference proteome</keyword>